<organism evidence="2 3">
    <name type="scientific">Euplotes crassus</name>
    <dbReference type="NCBI Taxonomy" id="5936"/>
    <lineage>
        <taxon>Eukaryota</taxon>
        <taxon>Sar</taxon>
        <taxon>Alveolata</taxon>
        <taxon>Ciliophora</taxon>
        <taxon>Intramacronucleata</taxon>
        <taxon>Spirotrichea</taxon>
        <taxon>Hypotrichia</taxon>
        <taxon>Euplotida</taxon>
        <taxon>Euplotidae</taxon>
        <taxon>Moneuplotes</taxon>
    </lineage>
</organism>
<evidence type="ECO:0000256" key="1">
    <source>
        <dbReference type="SAM" id="MobiDB-lite"/>
    </source>
</evidence>
<sequence>MPVSKNGMFKVSVLNSKVQRAFTELITPEKKCYICVENNQPFKISLFVDEQYIDDSYGCHLYLDGKSVRGKKTIKGKGCYHGFKQGGGRFKEFLFSIPPQGEEEHKEELEVDESFETDRFGKRIYKRLDYIGPEYFGTVHIRFFNCREGELKPAGVMRSISHDAFQQSLRKGDVKVAYQSMSVKEGDTFEVKSGPFKRRRTDQDNSGWGNDEKQSTDGWGGADKENAEEEEPKMFKEYLILEREGPIDEVTIHYGDIAALQILGILSLDNYKHLSMIPPPLLAEATYVIKVFKTIIQAKKKIYMSDCSSEFEEATTCRLSDLFLNVEEELPEFFKIKSDIFCLGEDGSITLNRDYKEMIEPARRPKEARIQKKAIKPSQASEVIEID</sequence>
<dbReference type="Proteomes" id="UP001295684">
    <property type="component" value="Unassembled WGS sequence"/>
</dbReference>
<name>A0AAD1UF88_EUPCR</name>
<dbReference type="EMBL" id="CAMPGE010008841">
    <property type="protein sequence ID" value="CAI2367724.1"/>
    <property type="molecule type" value="Genomic_DNA"/>
</dbReference>
<evidence type="ECO:0000313" key="3">
    <source>
        <dbReference type="Proteomes" id="UP001295684"/>
    </source>
</evidence>
<accession>A0AAD1UF88</accession>
<feature type="region of interest" description="Disordered" evidence="1">
    <location>
        <begin position="192"/>
        <end position="229"/>
    </location>
</feature>
<protein>
    <submittedName>
        <fullName evidence="2">Uncharacterized protein</fullName>
    </submittedName>
</protein>
<proteinExistence type="predicted"/>
<reference evidence="2" key="1">
    <citation type="submission" date="2023-07" db="EMBL/GenBank/DDBJ databases">
        <authorList>
            <consortium name="AG Swart"/>
            <person name="Singh M."/>
            <person name="Singh A."/>
            <person name="Seah K."/>
            <person name="Emmerich C."/>
        </authorList>
    </citation>
    <scope>NUCLEOTIDE SEQUENCE</scope>
    <source>
        <strain evidence="2">DP1</strain>
    </source>
</reference>
<evidence type="ECO:0000313" key="2">
    <source>
        <dbReference type="EMBL" id="CAI2367724.1"/>
    </source>
</evidence>
<comment type="caution">
    <text evidence="2">The sequence shown here is derived from an EMBL/GenBank/DDBJ whole genome shotgun (WGS) entry which is preliminary data.</text>
</comment>
<gene>
    <name evidence="2" type="ORF">ECRASSUSDP1_LOCUS9012</name>
</gene>
<keyword evidence="3" id="KW-1185">Reference proteome</keyword>
<dbReference type="AlphaFoldDB" id="A0AAD1UF88"/>